<dbReference type="EMBL" id="CP042435">
    <property type="protein sequence ID" value="QEC67441.1"/>
    <property type="molecule type" value="Genomic_DNA"/>
</dbReference>
<evidence type="ECO:0000256" key="1">
    <source>
        <dbReference type="ARBA" id="ARBA00022729"/>
    </source>
</evidence>
<reference evidence="4 5" key="1">
    <citation type="journal article" date="2016" name="Int. J. Syst. Evol. Microbiol.">
        <title>Panacibacter ginsenosidivorans gen. nov., sp. nov., with ginsenoside converting activity isolated from soil of a ginseng field.</title>
        <authorList>
            <person name="Siddiqi M.Z."/>
            <person name="Muhammad Shafi S."/>
            <person name="Choi K.D."/>
            <person name="Im W.T."/>
        </authorList>
    </citation>
    <scope>NUCLEOTIDE SEQUENCE [LARGE SCALE GENOMIC DNA]</scope>
    <source>
        <strain evidence="4 5">Gsoil1550</strain>
    </source>
</reference>
<evidence type="ECO:0000259" key="3">
    <source>
        <dbReference type="Pfam" id="PF12849"/>
    </source>
</evidence>
<keyword evidence="2" id="KW-1133">Transmembrane helix</keyword>
<keyword evidence="5" id="KW-1185">Reference proteome</keyword>
<dbReference type="Gene3D" id="3.40.190.10">
    <property type="entry name" value="Periplasmic binding protein-like II"/>
    <property type="match status" value="2"/>
</dbReference>
<evidence type="ECO:0000313" key="4">
    <source>
        <dbReference type="EMBL" id="QEC67441.1"/>
    </source>
</evidence>
<dbReference type="KEGG" id="pgin:FRZ67_09070"/>
<dbReference type="Pfam" id="PF12849">
    <property type="entry name" value="PBP_like_2"/>
    <property type="match status" value="1"/>
</dbReference>
<dbReference type="PANTHER" id="PTHR30570:SF1">
    <property type="entry name" value="PHOSPHATE-BINDING PROTEIN PSTS"/>
    <property type="match status" value="1"/>
</dbReference>
<dbReference type="SUPFAM" id="SSF53850">
    <property type="entry name" value="Periplasmic binding protein-like II"/>
    <property type="match status" value="1"/>
</dbReference>
<dbReference type="InterPro" id="IPR050811">
    <property type="entry name" value="Phosphate_ABC_transporter"/>
</dbReference>
<accession>A0A5B8V9B1</accession>
<dbReference type="PANTHER" id="PTHR30570">
    <property type="entry name" value="PERIPLASMIC PHOSPHATE BINDING COMPONENT OF PHOSPHATE ABC TRANSPORTER"/>
    <property type="match status" value="1"/>
</dbReference>
<evidence type="ECO:0000313" key="5">
    <source>
        <dbReference type="Proteomes" id="UP000321533"/>
    </source>
</evidence>
<proteinExistence type="predicted"/>
<name>A0A5B8V9B1_9BACT</name>
<evidence type="ECO:0000256" key="2">
    <source>
        <dbReference type="SAM" id="Phobius"/>
    </source>
</evidence>
<feature type="transmembrane region" description="Helical" evidence="2">
    <location>
        <begin position="54"/>
        <end position="71"/>
    </location>
</feature>
<gene>
    <name evidence="4" type="ORF">FRZ67_09070</name>
</gene>
<feature type="transmembrane region" description="Helical" evidence="2">
    <location>
        <begin position="26"/>
        <end position="42"/>
    </location>
</feature>
<keyword evidence="2" id="KW-0472">Membrane</keyword>
<feature type="domain" description="PBP" evidence="3">
    <location>
        <begin position="55"/>
        <end position="318"/>
    </location>
</feature>
<dbReference type="AlphaFoldDB" id="A0A5B8V9B1"/>
<dbReference type="Proteomes" id="UP000321533">
    <property type="component" value="Chromosome"/>
</dbReference>
<keyword evidence="1" id="KW-0732">Signal</keyword>
<keyword evidence="2" id="KW-0812">Transmembrane</keyword>
<organism evidence="4 5">
    <name type="scientific">Panacibacter ginsenosidivorans</name>
    <dbReference type="NCBI Taxonomy" id="1813871"/>
    <lineage>
        <taxon>Bacteria</taxon>
        <taxon>Pseudomonadati</taxon>
        <taxon>Bacteroidota</taxon>
        <taxon>Chitinophagia</taxon>
        <taxon>Chitinophagales</taxon>
        <taxon>Chitinophagaceae</taxon>
        <taxon>Panacibacter</taxon>
    </lineage>
</organism>
<dbReference type="InterPro" id="IPR024370">
    <property type="entry name" value="PBP_domain"/>
</dbReference>
<protein>
    <submittedName>
        <fullName evidence="4">PstS family phosphate ABC transporter substrate-binding protein</fullName>
    </submittedName>
</protein>
<sequence>MQPGNTTAKTILNNQQHNNYFMKQRIFILLTAIALGVTTFSGKPGGSPNPDPSVTTVSISFSGAFALYPLVQTWAAEYNKTHPDIRFDIQAGGAGKGLTDCLAGAVDVGMFSRELTDAEKAKGVWTLALCRDAVLPTYNAKNANAKSIQIRGVKRAEFNSIFADHTITTWEQLLGTTSKSPHKINVYTRADAAGAADSWAAFFGKKQENLKGLGVSGDPGVADAVRKDLNAIGYNNTLFVYDPKTGKKLPGIDVVPIDVNGNGTIDPDENFYDNLRIFLKAVNDGKYPSPPARNLYFITKGKTNNKDILDFFKWVLTDGQQFVSVAGYVALPKGTVQDQIKKLGK</sequence>